<evidence type="ECO:0000256" key="1">
    <source>
        <dbReference type="SAM" id="Phobius"/>
    </source>
</evidence>
<keyword evidence="1" id="KW-0472">Membrane</keyword>
<comment type="caution">
    <text evidence="2">The sequence shown here is derived from an EMBL/GenBank/DDBJ whole genome shotgun (WGS) entry which is preliminary data.</text>
</comment>
<accession>A0A2T2XKR4</accession>
<reference evidence="2 3" key="1">
    <citation type="journal article" date="2014" name="BMC Genomics">
        <title>Comparison of environmental and isolate Sulfobacillus genomes reveals diverse carbon, sulfur, nitrogen, and hydrogen metabolisms.</title>
        <authorList>
            <person name="Justice N.B."/>
            <person name="Norman A."/>
            <person name="Brown C.T."/>
            <person name="Singh A."/>
            <person name="Thomas B.C."/>
            <person name="Banfield J.F."/>
        </authorList>
    </citation>
    <scope>NUCLEOTIDE SEQUENCE [LARGE SCALE GENOMIC DNA]</scope>
    <source>
        <strain evidence="2">AMDSBA4</strain>
    </source>
</reference>
<gene>
    <name evidence="2" type="ORF">C7B46_02705</name>
</gene>
<keyword evidence="1" id="KW-0812">Transmembrane</keyword>
<evidence type="ECO:0000313" key="3">
    <source>
        <dbReference type="Proteomes" id="UP000242972"/>
    </source>
</evidence>
<keyword evidence="1" id="KW-1133">Transmembrane helix</keyword>
<organism evidence="2 3">
    <name type="scientific">Sulfobacillus benefaciens</name>
    <dbReference type="NCBI Taxonomy" id="453960"/>
    <lineage>
        <taxon>Bacteria</taxon>
        <taxon>Bacillati</taxon>
        <taxon>Bacillota</taxon>
        <taxon>Clostridia</taxon>
        <taxon>Eubacteriales</taxon>
        <taxon>Clostridiales Family XVII. Incertae Sedis</taxon>
        <taxon>Sulfobacillus</taxon>
    </lineage>
</organism>
<evidence type="ECO:0000313" key="2">
    <source>
        <dbReference type="EMBL" id="PSR35082.1"/>
    </source>
</evidence>
<dbReference type="EMBL" id="PXYW01000004">
    <property type="protein sequence ID" value="PSR35082.1"/>
    <property type="molecule type" value="Genomic_DNA"/>
</dbReference>
<dbReference type="AlphaFoldDB" id="A0A2T2XKR4"/>
<name>A0A2T2XKR4_9FIRM</name>
<sequence length="71" mass="8233">MAPKWASFLGLWTIFWASMSVGTSRLLHTSWWSAWLSAEIGFLLVWSFARRYGLIPQKRPCHDSSHNPLIK</sequence>
<dbReference type="Proteomes" id="UP000242972">
    <property type="component" value="Unassembled WGS sequence"/>
</dbReference>
<proteinExistence type="predicted"/>
<feature type="transmembrane region" description="Helical" evidence="1">
    <location>
        <begin position="30"/>
        <end position="49"/>
    </location>
</feature>
<protein>
    <submittedName>
        <fullName evidence="2">Uncharacterized protein</fullName>
    </submittedName>
</protein>